<feature type="transmembrane region" description="Helical" evidence="1">
    <location>
        <begin position="7"/>
        <end position="28"/>
    </location>
</feature>
<evidence type="ECO:0000313" key="3">
    <source>
        <dbReference type="Proteomes" id="UP000093523"/>
    </source>
</evidence>
<dbReference type="Proteomes" id="UP000093523">
    <property type="component" value="Unassembled WGS sequence"/>
</dbReference>
<keyword evidence="1" id="KW-0812">Transmembrane</keyword>
<feature type="transmembrane region" description="Helical" evidence="1">
    <location>
        <begin position="92"/>
        <end position="112"/>
    </location>
</feature>
<dbReference type="OrthoDB" id="5819958at2"/>
<comment type="caution">
    <text evidence="2">The sequence shown here is derived from an EMBL/GenBank/DDBJ whole genome shotgun (WGS) entry which is preliminary data.</text>
</comment>
<keyword evidence="1" id="KW-1133">Transmembrane helix</keyword>
<sequence>MINRLPLALGAGYLGSIANILVISLINITTNDDFSLDKNFVYKQVFWGGLWAILYCLPVLKNQWIVKGIVVSALASFCTFFIFQSIPLNALNILRAFIVNIIFWGGISSFIYHKAIMSQDNNKTPSSKKS</sequence>
<keyword evidence="1" id="KW-0472">Membrane</keyword>
<dbReference type="EMBL" id="MAJU01000008">
    <property type="protein sequence ID" value="OCH21855.1"/>
    <property type="molecule type" value="Genomic_DNA"/>
</dbReference>
<dbReference type="STRING" id="688.A6E04_08310"/>
<organism evidence="2 3">
    <name type="scientific">Aliivibrio logei</name>
    <name type="common">Vibrio logei</name>
    <dbReference type="NCBI Taxonomy" id="688"/>
    <lineage>
        <taxon>Bacteria</taxon>
        <taxon>Pseudomonadati</taxon>
        <taxon>Pseudomonadota</taxon>
        <taxon>Gammaproteobacteria</taxon>
        <taxon>Vibrionales</taxon>
        <taxon>Vibrionaceae</taxon>
        <taxon>Aliivibrio</taxon>
    </lineage>
</organism>
<dbReference type="RefSeq" id="WP_017020757.1">
    <property type="nucleotide sequence ID" value="NZ_CAWMPN010000008.1"/>
</dbReference>
<name>A0A1B9P0M8_ALILO</name>
<dbReference type="AlphaFoldDB" id="A0A1B9P0M8"/>
<feature type="transmembrane region" description="Helical" evidence="1">
    <location>
        <begin position="40"/>
        <end position="57"/>
    </location>
</feature>
<proteinExistence type="predicted"/>
<gene>
    <name evidence="2" type="ORF">A6E04_08310</name>
</gene>
<accession>A0A1B9P0M8</accession>
<protein>
    <submittedName>
        <fullName evidence="2">Uncharacterized protein</fullName>
    </submittedName>
</protein>
<evidence type="ECO:0000313" key="2">
    <source>
        <dbReference type="EMBL" id="OCH21855.1"/>
    </source>
</evidence>
<evidence type="ECO:0000256" key="1">
    <source>
        <dbReference type="SAM" id="Phobius"/>
    </source>
</evidence>
<feature type="transmembrane region" description="Helical" evidence="1">
    <location>
        <begin position="64"/>
        <end position="86"/>
    </location>
</feature>
<reference evidence="2 3" key="1">
    <citation type="submission" date="2016-06" db="EMBL/GenBank/DDBJ databases">
        <authorList>
            <person name="Kjaerup R.B."/>
            <person name="Dalgaard T.S."/>
            <person name="Juul-Madsen H.R."/>
        </authorList>
    </citation>
    <scope>NUCLEOTIDE SEQUENCE [LARGE SCALE GENOMIC DNA]</scope>
    <source>
        <strain evidence="2 3">1S159</strain>
    </source>
</reference>